<dbReference type="InterPro" id="IPR051606">
    <property type="entry name" value="Polyketide_Oxido-like"/>
</dbReference>
<dbReference type="PANTHER" id="PTHR43355:SF2">
    <property type="entry name" value="FLAVIN REDUCTASE (NADPH)"/>
    <property type="match status" value="1"/>
</dbReference>
<proteinExistence type="inferred from homology"/>
<name>A0ABR0BNA9_PURLI</name>
<dbReference type="Pfam" id="PF13460">
    <property type="entry name" value="NAD_binding_10"/>
    <property type="match status" value="1"/>
</dbReference>
<organism evidence="4 5">
    <name type="scientific">Purpureocillium lilacinum</name>
    <name type="common">Paecilomyces lilacinus</name>
    <dbReference type="NCBI Taxonomy" id="33203"/>
    <lineage>
        <taxon>Eukaryota</taxon>
        <taxon>Fungi</taxon>
        <taxon>Dikarya</taxon>
        <taxon>Ascomycota</taxon>
        <taxon>Pezizomycotina</taxon>
        <taxon>Sordariomycetes</taxon>
        <taxon>Hypocreomycetidae</taxon>
        <taxon>Hypocreales</taxon>
        <taxon>Ophiocordycipitaceae</taxon>
        <taxon>Purpureocillium</taxon>
    </lineage>
</organism>
<dbReference type="SUPFAM" id="SSF51735">
    <property type="entry name" value="NAD(P)-binding Rossmann-fold domains"/>
    <property type="match status" value="1"/>
</dbReference>
<protein>
    <recommendedName>
        <fullName evidence="3">NAD(P)-binding domain-containing protein</fullName>
    </recommendedName>
</protein>
<dbReference type="InterPro" id="IPR016040">
    <property type="entry name" value="NAD(P)-bd_dom"/>
</dbReference>
<dbReference type="PANTHER" id="PTHR43355">
    <property type="entry name" value="FLAVIN REDUCTASE (NADPH)"/>
    <property type="match status" value="1"/>
</dbReference>
<evidence type="ECO:0000313" key="5">
    <source>
        <dbReference type="Proteomes" id="UP001287286"/>
    </source>
</evidence>
<dbReference type="EMBL" id="JAWRVI010000050">
    <property type="protein sequence ID" value="KAK4084792.1"/>
    <property type="molecule type" value="Genomic_DNA"/>
</dbReference>
<gene>
    <name evidence="4" type="ORF">Purlil1_10198</name>
</gene>
<feature type="region of interest" description="Disordered" evidence="2">
    <location>
        <begin position="73"/>
        <end position="94"/>
    </location>
</feature>
<feature type="domain" description="NAD(P)-binding" evidence="3">
    <location>
        <begin position="191"/>
        <end position="395"/>
    </location>
</feature>
<evidence type="ECO:0000256" key="2">
    <source>
        <dbReference type="SAM" id="MobiDB-lite"/>
    </source>
</evidence>
<keyword evidence="5" id="KW-1185">Reference proteome</keyword>
<evidence type="ECO:0000259" key="3">
    <source>
        <dbReference type="Pfam" id="PF13460"/>
    </source>
</evidence>
<accession>A0ABR0BNA9</accession>
<sequence>MLDSTAGKQQQGLRVLQGPQLLKRLYRGRAAAQAAGACAAKQPGGVRLPDSGSGATRPMRGDSLSLFSVRSDPANQAVRTPQPPNSPSECRPTWRWSHSRSLDRVGANGICNQGRYQGKLGHLSRPNARRVTSDKGVCDRRQSFASRGSLFFSCARRLLTKPWSEEALPSYRFTRQPLPATNDNMHFLLLGATGRTGKHVVSQLLSKGHTAVALVRTEGSLKPQPGLTVVTGSPLSKADIQSALTAAPGGLVPSAAIMTLNTVRKSDSPFAPQLSPPRLLADSAANACAALQEAGIRRIVVMSTAGAGDSWGNLPWLTKAFMGWTNIKLAVEDHNLVDKEIRETGLDWTLVRASRLEYEDAKQKTADVQTLDGAGVGMRMTDSVSVTSAAGFLIKAAVEGLFVKKAVVIRD</sequence>
<evidence type="ECO:0000313" key="4">
    <source>
        <dbReference type="EMBL" id="KAK4084792.1"/>
    </source>
</evidence>
<comment type="similarity">
    <text evidence="1">Belongs to the avfA family.</text>
</comment>
<dbReference type="InterPro" id="IPR036291">
    <property type="entry name" value="NAD(P)-bd_dom_sf"/>
</dbReference>
<reference evidence="4 5" key="1">
    <citation type="journal article" date="2024" name="Microbiol. Resour. Announc.">
        <title>Genome annotations for the ascomycete fungi Trichoderma harzianum, Trichoderma aggressivum, and Purpureocillium lilacinum.</title>
        <authorList>
            <person name="Beijen E.P.W."/>
            <person name="Ohm R.A."/>
        </authorList>
    </citation>
    <scope>NUCLEOTIDE SEQUENCE [LARGE SCALE GENOMIC DNA]</scope>
    <source>
        <strain evidence="4 5">CBS 150709</strain>
    </source>
</reference>
<feature type="region of interest" description="Disordered" evidence="2">
    <location>
        <begin position="42"/>
        <end position="61"/>
    </location>
</feature>
<dbReference type="Proteomes" id="UP001287286">
    <property type="component" value="Unassembled WGS sequence"/>
</dbReference>
<comment type="caution">
    <text evidence="4">The sequence shown here is derived from an EMBL/GenBank/DDBJ whole genome shotgun (WGS) entry which is preliminary data.</text>
</comment>
<dbReference type="Gene3D" id="3.40.50.720">
    <property type="entry name" value="NAD(P)-binding Rossmann-like Domain"/>
    <property type="match status" value="1"/>
</dbReference>
<evidence type="ECO:0000256" key="1">
    <source>
        <dbReference type="ARBA" id="ARBA00038376"/>
    </source>
</evidence>